<evidence type="ECO:0000313" key="10">
    <source>
        <dbReference type="Proteomes" id="UP000182818"/>
    </source>
</evidence>
<dbReference type="Proteomes" id="UP000051749">
    <property type="component" value="Unassembled WGS sequence"/>
</dbReference>
<evidence type="ECO:0000256" key="5">
    <source>
        <dbReference type="ARBA" id="ARBA00044503"/>
    </source>
</evidence>
<organism evidence="7 9">
    <name type="scientific">Pediococcus ethanolidurans</name>
    <dbReference type="NCBI Taxonomy" id="319653"/>
    <lineage>
        <taxon>Bacteria</taxon>
        <taxon>Bacillati</taxon>
        <taxon>Bacillota</taxon>
        <taxon>Bacilli</taxon>
        <taxon>Lactobacillales</taxon>
        <taxon>Lactobacillaceae</taxon>
        <taxon>Pediococcus</taxon>
    </lineage>
</organism>
<dbReference type="GeneID" id="76043588"/>
<evidence type="ECO:0000256" key="1">
    <source>
        <dbReference type="ARBA" id="ARBA00022517"/>
    </source>
</evidence>
<keyword evidence="4" id="KW-0788">Thiol protease</keyword>
<keyword evidence="2" id="KW-0645">Protease</keyword>
<reference evidence="7 9" key="1">
    <citation type="journal article" date="2015" name="Genome Announc.">
        <title>Expanding the biotechnology potential of lactobacilli through comparative genomics of 213 strains and associated genera.</title>
        <authorList>
            <person name="Sun Z."/>
            <person name="Harris H.M."/>
            <person name="McCann A."/>
            <person name="Guo C."/>
            <person name="Argimon S."/>
            <person name="Zhang W."/>
            <person name="Yang X."/>
            <person name="Jeffery I.B."/>
            <person name="Cooney J.C."/>
            <person name="Kagawa T.F."/>
            <person name="Liu W."/>
            <person name="Song Y."/>
            <person name="Salvetti E."/>
            <person name="Wrobel A."/>
            <person name="Rasinkangas P."/>
            <person name="Parkhill J."/>
            <person name="Rea M.C."/>
            <person name="O'Sullivan O."/>
            <person name="Ritari J."/>
            <person name="Douillard F.P."/>
            <person name="Paul Ross R."/>
            <person name="Yang R."/>
            <person name="Briner A.E."/>
            <person name="Felis G.E."/>
            <person name="de Vos W.M."/>
            <person name="Barrangou R."/>
            <person name="Klaenhammer T.R."/>
            <person name="Caufield P.W."/>
            <person name="Cui Y."/>
            <person name="Zhang H."/>
            <person name="O'Toole P.W."/>
        </authorList>
    </citation>
    <scope>NUCLEOTIDE SEQUENCE [LARGE SCALE GENOMIC DNA]</scope>
    <source>
        <strain evidence="7 9">DSM 22301</strain>
    </source>
</reference>
<keyword evidence="1" id="KW-0690">Ribosome biogenesis</keyword>
<keyword evidence="10" id="KW-1185">Reference proteome</keyword>
<sequence length="112" mass="12285">MIKVTIKLSAQTGVEQFEMIGHADSGPYGQDIVCAAASVLAINTINSVEQIADVKPETRMDEDNGGLLTAKFPKVSNRDQLLQMQAILKSFVIGMQDVARNYSQFIKINIQN</sequence>
<reference evidence="8 10" key="2">
    <citation type="submission" date="2016-10" db="EMBL/GenBank/DDBJ databases">
        <authorList>
            <person name="Varghese N."/>
            <person name="Submissions S."/>
        </authorList>
    </citation>
    <scope>NUCLEOTIDE SEQUENCE [LARGE SCALE GENOMIC DNA]</scope>
    <source>
        <strain evidence="8 10">CGMCC 1.3889</strain>
    </source>
</reference>
<dbReference type="InterPro" id="IPR036764">
    <property type="entry name" value="Peptidase_Prp_sf"/>
</dbReference>
<evidence type="ECO:0000313" key="7">
    <source>
        <dbReference type="EMBL" id="KRN82466.1"/>
    </source>
</evidence>
<dbReference type="PANTHER" id="PTHR39178:SF1">
    <property type="entry name" value="RIBOSOMAL-PROCESSING CYSTEINE PROTEASE PRP"/>
    <property type="match status" value="1"/>
</dbReference>
<dbReference type="Pfam" id="PF04327">
    <property type="entry name" value="Peptidase_Prp"/>
    <property type="match status" value="1"/>
</dbReference>
<evidence type="ECO:0000313" key="9">
    <source>
        <dbReference type="Proteomes" id="UP000051749"/>
    </source>
</evidence>
<comment type="similarity">
    <text evidence="5">Belongs to the Prp family.</text>
</comment>
<dbReference type="EMBL" id="JQBY01000010">
    <property type="protein sequence ID" value="KRN82466.1"/>
    <property type="molecule type" value="Genomic_DNA"/>
</dbReference>
<dbReference type="OrthoDB" id="48998at2"/>
<gene>
    <name evidence="7" type="ORF">IV87_GL000221</name>
    <name evidence="8" type="ORF">SAMN04487973_10242</name>
</gene>
<dbReference type="CDD" id="cd16332">
    <property type="entry name" value="Prp-like"/>
    <property type="match status" value="1"/>
</dbReference>
<evidence type="ECO:0000256" key="3">
    <source>
        <dbReference type="ARBA" id="ARBA00022801"/>
    </source>
</evidence>
<dbReference type="Proteomes" id="UP000182818">
    <property type="component" value="Unassembled WGS sequence"/>
</dbReference>
<dbReference type="SUPFAM" id="SSF118010">
    <property type="entry name" value="TM1457-like"/>
    <property type="match status" value="1"/>
</dbReference>
<keyword evidence="3" id="KW-0378">Hydrolase</keyword>
<dbReference type="GO" id="GO:0008234">
    <property type="term" value="F:cysteine-type peptidase activity"/>
    <property type="evidence" value="ECO:0007669"/>
    <property type="project" value="UniProtKB-KW"/>
</dbReference>
<dbReference type="PANTHER" id="PTHR39178">
    <property type="entry name" value="HYPOTHETICAL RIBOSOME-ASSOCIATED PROTEIN"/>
    <property type="match status" value="1"/>
</dbReference>
<evidence type="ECO:0000313" key="8">
    <source>
        <dbReference type="EMBL" id="SER14178.1"/>
    </source>
</evidence>
<evidence type="ECO:0000256" key="2">
    <source>
        <dbReference type="ARBA" id="ARBA00022670"/>
    </source>
</evidence>
<dbReference type="RefSeq" id="WP_057806259.1">
    <property type="nucleotide sequence ID" value="NZ_BJYP01000005.1"/>
</dbReference>
<evidence type="ECO:0000256" key="6">
    <source>
        <dbReference type="ARBA" id="ARBA00044538"/>
    </source>
</evidence>
<evidence type="ECO:0000256" key="4">
    <source>
        <dbReference type="ARBA" id="ARBA00022807"/>
    </source>
</evidence>
<comment type="caution">
    <text evidence="7">The sequence shown here is derived from an EMBL/GenBank/DDBJ whole genome shotgun (WGS) entry which is preliminary data.</text>
</comment>
<dbReference type="InterPro" id="IPR007422">
    <property type="entry name" value="Peptidase_Prp"/>
</dbReference>
<dbReference type="PATRIC" id="fig|319653.3.peg.227"/>
<dbReference type="STRING" id="319653.SAMN04487973_10242"/>
<dbReference type="GO" id="GO:0006508">
    <property type="term" value="P:proteolysis"/>
    <property type="evidence" value="ECO:0007669"/>
    <property type="project" value="UniProtKB-KW"/>
</dbReference>
<dbReference type="Gene3D" id="3.30.70.1490">
    <property type="entry name" value="Cysteine protease Prp"/>
    <property type="match status" value="1"/>
</dbReference>
<dbReference type="AlphaFoldDB" id="A0A0R2JYX3"/>
<proteinExistence type="inferred from homology"/>
<dbReference type="GO" id="GO:0042254">
    <property type="term" value="P:ribosome biogenesis"/>
    <property type="evidence" value="ECO:0007669"/>
    <property type="project" value="UniProtKB-KW"/>
</dbReference>
<name>A0A0R2JYX3_9LACO</name>
<accession>A0A0R2JYX3</accession>
<protein>
    <recommendedName>
        <fullName evidence="6">Ribosomal processing cysteine protease Prp</fullName>
    </recommendedName>
</protein>
<dbReference type="EMBL" id="FOGK01000002">
    <property type="protein sequence ID" value="SER14178.1"/>
    <property type="molecule type" value="Genomic_DNA"/>
</dbReference>